<accession>A0ABW5QBN5</accession>
<keyword evidence="1" id="KW-0472">Membrane</keyword>
<gene>
    <name evidence="2" type="ORF">ACFSW4_08320</name>
</gene>
<keyword evidence="3" id="KW-1185">Reference proteome</keyword>
<organism evidence="2 3">
    <name type="scientific">Piscibacillus salipiscarius</name>
    <dbReference type="NCBI Taxonomy" id="299480"/>
    <lineage>
        <taxon>Bacteria</taxon>
        <taxon>Bacillati</taxon>
        <taxon>Bacillota</taxon>
        <taxon>Bacilli</taxon>
        <taxon>Bacillales</taxon>
        <taxon>Bacillaceae</taxon>
        <taxon>Piscibacillus</taxon>
    </lineage>
</organism>
<name>A0ABW5QBN5_9BACI</name>
<dbReference type="NCBIfam" id="NF041644">
    <property type="entry name" value="CBO0543_fam"/>
    <property type="match status" value="1"/>
</dbReference>
<evidence type="ECO:0000313" key="3">
    <source>
        <dbReference type="Proteomes" id="UP001597452"/>
    </source>
</evidence>
<comment type="caution">
    <text evidence="2">The sequence shown here is derived from an EMBL/GenBank/DDBJ whole genome shotgun (WGS) entry which is preliminary data.</text>
</comment>
<dbReference type="Proteomes" id="UP001597452">
    <property type="component" value="Unassembled WGS sequence"/>
</dbReference>
<protein>
    <submittedName>
        <fullName evidence="2">CBO0543 family protein</fullName>
    </submittedName>
</protein>
<feature type="transmembrane region" description="Helical" evidence="1">
    <location>
        <begin position="124"/>
        <end position="142"/>
    </location>
</feature>
<keyword evidence="1" id="KW-0812">Transmembrane</keyword>
<sequence length="171" mass="20604">MYLILVLIVWAVFAYKFVDWSQWRQQYSTILFFMVINLTYNVLYYNHTLWAFRGITAEWLSHSIINIAFTFFIVPIGLMIYLQRFPKHRTKQMIYVSAWVIFYTIIQTLFAHRGMYVYDNGWNGWMNILLNAALFVVVYVHYRRPVRAIVISIPLAILFYLMFPFPLDTLK</sequence>
<feature type="transmembrane region" description="Helical" evidence="1">
    <location>
        <begin position="148"/>
        <end position="167"/>
    </location>
</feature>
<feature type="transmembrane region" description="Helical" evidence="1">
    <location>
        <begin position="94"/>
        <end position="112"/>
    </location>
</feature>
<evidence type="ECO:0000313" key="2">
    <source>
        <dbReference type="EMBL" id="MFD2638865.1"/>
    </source>
</evidence>
<dbReference type="EMBL" id="JBHUMZ010000019">
    <property type="protein sequence ID" value="MFD2638865.1"/>
    <property type="molecule type" value="Genomic_DNA"/>
</dbReference>
<dbReference type="RefSeq" id="WP_377328637.1">
    <property type="nucleotide sequence ID" value="NZ_JBHUMZ010000019.1"/>
</dbReference>
<evidence type="ECO:0000256" key="1">
    <source>
        <dbReference type="SAM" id="Phobius"/>
    </source>
</evidence>
<keyword evidence="1" id="KW-1133">Transmembrane helix</keyword>
<proteinExistence type="predicted"/>
<dbReference type="InterPro" id="IPR048147">
    <property type="entry name" value="CBO0543-like"/>
</dbReference>
<feature type="transmembrane region" description="Helical" evidence="1">
    <location>
        <begin position="64"/>
        <end position="82"/>
    </location>
</feature>
<feature type="transmembrane region" description="Helical" evidence="1">
    <location>
        <begin position="30"/>
        <end position="52"/>
    </location>
</feature>
<reference evidence="3" key="1">
    <citation type="journal article" date="2019" name="Int. J. Syst. Evol. Microbiol.">
        <title>The Global Catalogue of Microorganisms (GCM) 10K type strain sequencing project: providing services to taxonomists for standard genome sequencing and annotation.</title>
        <authorList>
            <consortium name="The Broad Institute Genomics Platform"/>
            <consortium name="The Broad Institute Genome Sequencing Center for Infectious Disease"/>
            <person name="Wu L."/>
            <person name="Ma J."/>
        </authorList>
    </citation>
    <scope>NUCLEOTIDE SEQUENCE [LARGE SCALE GENOMIC DNA]</scope>
    <source>
        <strain evidence="3">TISTR 1571</strain>
    </source>
</reference>